<dbReference type="PANTHER" id="PTHR10571">
    <property type="entry name" value="UDP-N-ACETYLGLUCOSAMINE--DOLICHYL-PHOSPHATE N-ACETYLGLUCOSAMINEPHOSPHOTRANSFERASE"/>
    <property type="match status" value="1"/>
</dbReference>
<comment type="cofactor">
    <cofactor evidence="1">
        <name>Mg(2+)</name>
        <dbReference type="ChEBI" id="CHEBI:18420"/>
    </cofactor>
</comment>
<evidence type="ECO:0000256" key="11">
    <source>
        <dbReference type="ARBA" id="ARBA00022723"/>
    </source>
</evidence>
<evidence type="ECO:0000256" key="6">
    <source>
        <dbReference type="ARBA" id="ARBA00013225"/>
    </source>
</evidence>
<keyword evidence="10 21" id="KW-0812">Transmembrane</keyword>
<dbReference type="Pfam" id="PF00953">
    <property type="entry name" value="Glycos_transf_4"/>
    <property type="match status" value="1"/>
</dbReference>
<dbReference type="Pfam" id="PF21383">
    <property type="entry name" value="DPAGT1_ins"/>
    <property type="match status" value="1"/>
</dbReference>
<comment type="similarity">
    <text evidence="4">Belongs to the glycosyltransferase 4 family.</text>
</comment>
<proteinExistence type="inferred from homology"/>
<keyword evidence="8" id="KW-0328">Glycosyltransferase</keyword>
<comment type="subunit">
    <text evidence="5">Homodimer.</text>
</comment>
<keyword evidence="13" id="KW-0460">Magnesium</keyword>
<dbReference type="Proteomes" id="UP000198287">
    <property type="component" value="Unassembled WGS sequence"/>
</dbReference>
<dbReference type="CDD" id="cd06855">
    <property type="entry name" value="GT_GPT_euk"/>
    <property type="match status" value="1"/>
</dbReference>
<dbReference type="GO" id="GO:0005789">
    <property type="term" value="C:endoplasmic reticulum membrane"/>
    <property type="evidence" value="ECO:0007669"/>
    <property type="project" value="UniProtKB-SubCell"/>
</dbReference>
<dbReference type="GO" id="GO:0003975">
    <property type="term" value="F:UDP-N-acetylglucosamine-dolichyl-phosphate N-acetylglucosaminephosphotransferase activity"/>
    <property type="evidence" value="ECO:0007669"/>
    <property type="project" value="UniProtKB-EC"/>
</dbReference>
<feature type="domain" description="DPAGT1 insertion" evidence="22">
    <location>
        <begin position="315"/>
        <end position="355"/>
    </location>
</feature>
<feature type="transmembrane region" description="Helical" evidence="21">
    <location>
        <begin position="6"/>
        <end position="24"/>
    </location>
</feature>
<comment type="pathway">
    <text evidence="3">Protein modification; protein glycosylation.</text>
</comment>
<evidence type="ECO:0000256" key="1">
    <source>
        <dbReference type="ARBA" id="ARBA00001946"/>
    </source>
</evidence>
<evidence type="ECO:0000256" key="18">
    <source>
        <dbReference type="ARBA" id="ARBA00033238"/>
    </source>
</evidence>
<evidence type="ECO:0000256" key="15">
    <source>
        <dbReference type="ARBA" id="ARBA00023136"/>
    </source>
</evidence>
<keyword evidence="15 21" id="KW-0472">Membrane</keyword>
<accession>A0A226EVK7</accession>
<dbReference type="EMBL" id="LNIX01000002">
    <property type="protein sequence ID" value="OXA60871.1"/>
    <property type="molecule type" value="Genomic_DNA"/>
</dbReference>
<keyword evidence="16" id="KW-0325">Glycoprotein</keyword>
<evidence type="ECO:0000256" key="17">
    <source>
        <dbReference type="ARBA" id="ARBA00029567"/>
    </source>
</evidence>
<gene>
    <name evidence="23" type="ORF">Fcan01_06118</name>
</gene>
<feature type="transmembrane region" description="Helical" evidence="21">
    <location>
        <begin position="243"/>
        <end position="264"/>
    </location>
</feature>
<dbReference type="InterPro" id="IPR048439">
    <property type="entry name" value="DPAGT1_ins"/>
</dbReference>
<feature type="transmembrane region" description="Helical" evidence="21">
    <location>
        <begin position="270"/>
        <end position="292"/>
    </location>
</feature>
<dbReference type="GO" id="GO:0046872">
    <property type="term" value="F:metal ion binding"/>
    <property type="evidence" value="ECO:0007669"/>
    <property type="project" value="UniProtKB-KW"/>
</dbReference>
<protein>
    <recommendedName>
        <fullName evidence="7">UDP-N-acetylglucosamine--dolichyl-phosphate N-acetylglucosaminephosphotransferase</fullName>
        <ecNumber evidence="6">2.7.8.15</ecNumber>
    </recommendedName>
    <alternativeName>
        <fullName evidence="17">GlcNAc-1-P transferase</fullName>
    </alternativeName>
    <alternativeName>
        <fullName evidence="18">N-acetylglucosamine-1-phosphate transferase</fullName>
    </alternativeName>
</protein>
<evidence type="ECO:0000256" key="12">
    <source>
        <dbReference type="ARBA" id="ARBA00022824"/>
    </source>
</evidence>
<dbReference type="UniPathway" id="UPA00378"/>
<feature type="transmembrane region" description="Helical" evidence="21">
    <location>
        <begin position="119"/>
        <end position="137"/>
    </location>
</feature>
<evidence type="ECO:0000256" key="7">
    <source>
        <dbReference type="ARBA" id="ARBA00017659"/>
    </source>
</evidence>
<evidence type="ECO:0000256" key="4">
    <source>
        <dbReference type="ARBA" id="ARBA00009317"/>
    </source>
</evidence>
<keyword evidence="24" id="KW-1185">Reference proteome</keyword>
<evidence type="ECO:0000256" key="8">
    <source>
        <dbReference type="ARBA" id="ARBA00022676"/>
    </source>
</evidence>
<dbReference type="OMA" id="LPHFNAR"/>
<evidence type="ECO:0000256" key="10">
    <source>
        <dbReference type="ARBA" id="ARBA00022692"/>
    </source>
</evidence>
<evidence type="ECO:0000256" key="16">
    <source>
        <dbReference type="ARBA" id="ARBA00023180"/>
    </source>
</evidence>
<dbReference type="PANTHER" id="PTHR10571:SF0">
    <property type="entry name" value="UDP-N-ACETYLGLUCOSAMINE--DOLICHYL-PHOSPHATE N-ACETYLGLUCOSAMINEPHOSPHOTRANSFERASE"/>
    <property type="match status" value="1"/>
</dbReference>
<dbReference type="AlphaFoldDB" id="A0A226EVK7"/>
<feature type="transmembrane region" description="Helical" evidence="21">
    <location>
        <begin position="376"/>
        <end position="396"/>
    </location>
</feature>
<sequence>MPSDLWCLIFLSVGAYFVTCRLIAKFRDVFVRANLFGIDLCKSTGAEVPEAVGVLCGCVYLVCMFLFIPARFGQDFIQQKENFPHHELVEYITALLGVTCILLLGFADDVLDVPWRVKLLLPAIAALPILLVYYATFDTTFVMVPKPLHPVLGQSLDLGWGYYLYMGMVVVFSTNAINILAGINGLECGQSVVIAISVLIFNSVEVFMGEVSTHPHMFSIHLLLPFIATSAALLRYNWYPAQVFVGDTFCYFSGMLFATVGILGHFSKTLLLFFIPQVINFVYSVPQVFRFVPCPRHRLPRYNKVTNNIEMSTVRFKESDLKFLGRASVSILESLGLLAVTRNLGENKDFIECNNFTLVNLVLKFFGPMHEQSTTIIILLIQLLCSCVAFAIRYPLARLFYDV</sequence>
<dbReference type="InterPro" id="IPR000715">
    <property type="entry name" value="Glycosyl_transferase_4"/>
</dbReference>
<feature type="transmembrane region" description="Helical" evidence="21">
    <location>
        <begin position="160"/>
        <end position="180"/>
    </location>
</feature>
<evidence type="ECO:0000256" key="5">
    <source>
        <dbReference type="ARBA" id="ARBA00011738"/>
    </source>
</evidence>
<dbReference type="OrthoDB" id="10262326at2759"/>
<evidence type="ECO:0000256" key="9">
    <source>
        <dbReference type="ARBA" id="ARBA00022679"/>
    </source>
</evidence>
<dbReference type="STRING" id="158441.A0A226EVK7"/>
<evidence type="ECO:0000256" key="2">
    <source>
        <dbReference type="ARBA" id="ARBA00004477"/>
    </source>
</evidence>
<reference evidence="23 24" key="1">
    <citation type="submission" date="2015-12" db="EMBL/GenBank/DDBJ databases">
        <title>The genome of Folsomia candida.</title>
        <authorList>
            <person name="Faddeeva A."/>
            <person name="Derks M.F."/>
            <person name="Anvar Y."/>
            <person name="Smit S."/>
            <person name="Van Straalen N."/>
            <person name="Roelofs D."/>
        </authorList>
    </citation>
    <scope>NUCLEOTIDE SEQUENCE [LARGE SCALE GENOMIC DNA]</scope>
    <source>
        <strain evidence="23 24">VU population</strain>
        <tissue evidence="23">Whole body</tissue>
    </source>
</reference>
<evidence type="ECO:0000256" key="3">
    <source>
        <dbReference type="ARBA" id="ARBA00004922"/>
    </source>
</evidence>
<evidence type="ECO:0000256" key="19">
    <source>
        <dbReference type="ARBA" id="ARBA00044717"/>
    </source>
</evidence>
<evidence type="ECO:0000256" key="21">
    <source>
        <dbReference type="SAM" id="Phobius"/>
    </source>
</evidence>
<feature type="transmembrane region" description="Helical" evidence="21">
    <location>
        <begin position="88"/>
        <end position="107"/>
    </location>
</feature>
<dbReference type="GO" id="GO:0016757">
    <property type="term" value="F:glycosyltransferase activity"/>
    <property type="evidence" value="ECO:0007669"/>
    <property type="project" value="UniProtKB-KW"/>
</dbReference>
<keyword evidence="12" id="KW-0256">Endoplasmic reticulum</keyword>
<keyword evidence="11" id="KW-0479">Metal-binding</keyword>
<evidence type="ECO:0000256" key="20">
    <source>
        <dbReference type="ARBA" id="ARBA00045078"/>
    </source>
</evidence>
<evidence type="ECO:0000259" key="22">
    <source>
        <dbReference type="Pfam" id="PF21383"/>
    </source>
</evidence>
<comment type="caution">
    <text evidence="23">The sequence shown here is derived from an EMBL/GenBank/DDBJ whole genome shotgun (WGS) entry which is preliminary data.</text>
</comment>
<feature type="transmembrane region" description="Helical" evidence="21">
    <location>
        <begin position="51"/>
        <end position="68"/>
    </location>
</feature>
<keyword evidence="9 23" id="KW-0808">Transferase</keyword>
<evidence type="ECO:0000256" key="14">
    <source>
        <dbReference type="ARBA" id="ARBA00022989"/>
    </source>
</evidence>
<evidence type="ECO:0000313" key="24">
    <source>
        <dbReference type="Proteomes" id="UP000198287"/>
    </source>
</evidence>
<comment type="function">
    <text evidence="19">UDP-N-acetylglucosamine--dolichyl-phosphate N-acetylglucosaminephosphotransferase that operates in the biosynthetic pathway of dolichol-linked oligosaccharides, the glycan precursors employed in protein asparagine (N)-glycosylation. The assembly of dolichol-linked oligosaccharides begins on the cytosolic side of the endoplasmic reticulum membrane and finishes in its lumen. The sequential addition of sugars to dolichol pyrophosphate produces dolichol-linked oligosaccharides containing fourteen sugars, including two GlcNAcs, nine mannoses and three glucoses. Once assembled, the oligosaccharide is transferred from the lipid to nascent proteins by oligosaccharyltransferases. Catalyzes the initial step of dolichol-linked oligosaccharide biosynthesis, transfering GlcNAc-1-P from cytosolic UDP-GlcNAc onto the carrier lipid dolichyl phosphate (P-dolichol), yielding GlcNAc-P-P-dolichol embedded in the cytoplasmic leaflet of the endoplasmic reticulum membrane.</text>
</comment>
<dbReference type="InterPro" id="IPR033895">
    <property type="entry name" value="GPT"/>
</dbReference>
<organism evidence="23 24">
    <name type="scientific">Folsomia candida</name>
    <name type="common">Springtail</name>
    <dbReference type="NCBI Taxonomy" id="158441"/>
    <lineage>
        <taxon>Eukaryota</taxon>
        <taxon>Metazoa</taxon>
        <taxon>Ecdysozoa</taxon>
        <taxon>Arthropoda</taxon>
        <taxon>Hexapoda</taxon>
        <taxon>Collembola</taxon>
        <taxon>Entomobryomorpha</taxon>
        <taxon>Isotomoidea</taxon>
        <taxon>Isotomidae</taxon>
        <taxon>Proisotominae</taxon>
        <taxon>Folsomia</taxon>
    </lineage>
</organism>
<dbReference type="EC" id="2.7.8.15" evidence="6"/>
<evidence type="ECO:0000313" key="23">
    <source>
        <dbReference type="EMBL" id="OXA60871.1"/>
    </source>
</evidence>
<comment type="catalytic activity">
    <reaction evidence="20">
        <text>a di-trans,poly-cis-dolichyl phosphate + UDP-N-acetyl-alpha-D-glucosamine = an N-acetyl-alpha-D-glucosaminyl-diphospho-di-trans,poly-cis-dolichol + UMP</text>
        <dbReference type="Rhea" id="RHEA:13289"/>
        <dbReference type="Rhea" id="RHEA-COMP:19498"/>
        <dbReference type="Rhea" id="RHEA-COMP:19507"/>
        <dbReference type="ChEBI" id="CHEBI:57683"/>
        <dbReference type="ChEBI" id="CHEBI:57705"/>
        <dbReference type="ChEBI" id="CHEBI:57865"/>
        <dbReference type="ChEBI" id="CHEBI:58427"/>
        <dbReference type="EC" id="2.7.8.15"/>
    </reaction>
    <physiologicalReaction direction="left-to-right" evidence="20">
        <dbReference type="Rhea" id="RHEA:13290"/>
    </physiologicalReaction>
</comment>
<name>A0A226EVK7_FOLCA</name>
<feature type="transmembrane region" description="Helical" evidence="21">
    <location>
        <begin position="217"/>
        <end position="236"/>
    </location>
</feature>
<keyword evidence="14 21" id="KW-1133">Transmembrane helix</keyword>
<dbReference type="GO" id="GO:0006488">
    <property type="term" value="P:dolichol-linked oligosaccharide biosynthetic process"/>
    <property type="evidence" value="ECO:0007669"/>
    <property type="project" value="InterPro"/>
</dbReference>
<evidence type="ECO:0000256" key="13">
    <source>
        <dbReference type="ARBA" id="ARBA00022842"/>
    </source>
</evidence>
<feature type="transmembrane region" description="Helical" evidence="21">
    <location>
        <begin position="192"/>
        <end position="211"/>
    </location>
</feature>
<comment type="subcellular location">
    <subcellularLocation>
        <location evidence="2">Endoplasmic reticulum membrane</location>
        <topology evidence="2">Multi-pass membrane protein</topology>
    </subcellularLocation>
</comment>